<feature type="region of interest" description="Disordered" evidence="1">
    <location>
        <begin position="56"/>
        <end position="79"/>
    </location>
</feature>
<accession>A0ABX1T9S1</accession>
<dbReference type="Proteomes" id="UP000886469">
    <property type="component" value="Unassembled WGS sequence"/>
</dbReference>
<comment type="caution">
    <text evidence="2">The sequence shown here is derived from an EMBL/GenBank/DDBJ whole genome shotgun (WGS) entry which is preliminary data.</text>
</comment>
<keyword evidence="3" id="KW-1185">Reference proteome</keyword>
<reference evidence="2" key="1">
    <citation type="submission" date="2019-03" db="EMBL/GenBank/DDBJ databases">
        <title>Metabolic reconstructions from genomes of highly enriched 'Candidatus Accumulibacter' and 'Candidatus Competibacter' bioreactor populations.</title>
        <authorList>
            <person name="Annavajhala M.K."/>
            <person name="Welles L."/>
            <person name="Abbas B."/>
            <person name="Sorokin D."/>
            <person name="Park H."/>
            <person name="Van Loosdrecht M."/>
            <person name="Chandran K."/>
        </authorList>
    </citation>
    <scope>NUCLEOTIDE SEQUENCE</scope>
    <source>
        <strain evidence="2">SBR_L</strain>
    </source>
</reference>
<evidence type="ECO:0000313" key="2">
    <source>
        <dbReference type="EMBL" id="NMQ05751.1"/>
    </source>
</evidence>
<name>A0ABX1T9S1_9PROT</name>
<evidence type="ECO:0000313" key="3">
    <source>
        <dbReference type="Proteomes" id="UP000886469"/>
    </source>
</evidence>
<gene>
    <name evidence="2" type="ORF">E4Q08_10960</name>
</gene>
<protein>
    <recommendedName>
        <fullName evidence="4">Transposase IS204/IS1001/IS1096/IS1165 DDE domain-containing protein</fullName>
    </recommendedName>
</protein>
<proteinExistence type="predicted"/>
<feature type="compositionally biased region" description="Basic and acidic residues" evidence="1">
    <location>
        <begin position="56"/>
        <end position="72"/>
    </location>
</feature>
<dbReference type="RefSeq" id="WP_169070419.1">
    <property type="nucleotide sequence ID" value="NZ_JAZKUC010000001.1"/>
</dbReference>
<dbReference type="EMBL" id="SPMX01000026">
    <property type="protein sequence ID" value="NMQ05751.1"/>
    <property type="molecule type" value="Genomic_DNA"/>
</dbReference>
<evidence type="ECO:0008006" key="4">
    <source>
        <dbReference type="Google" id="ProtNLM"/>
    </source>
</evidence>
<sequence>MNPSRSSLDRLPKGVSEKWELGRREWEPALRAQEEEVAGAAVLAVSLDGVMVPMKDGQREAKREQSRQEGKQTRGPAGCREVGCGTVSHYDGQGERLRTVRYGRMPESKKPTLKRQLAAEVENAFRQQPNLRLVKVADGARDHWEFLAKELPPGIEVVDFFHAAEHLRRAFDSIYGEASPKAKAKAEEYRQRMLDAEDGVGKVIRTLTYHRRRKLRSRKNYSTFGAIDRAWTTPGSAPRTYRLAPA</sequence>
<organism evidence="2 3">
    <name type="scientific">Candidatus Accumulibacter contiguus</name>
    <dbReference type="NCBI Taxonomy" id="2954381"/>
    <lineage>
        <taxon>Bacteria</taxon>
        <taxon>Pseudomonadati</taxon>
        <taxon>Pseudomonadota</taxon>
        <taxon>Betaproteobacteria</taxon>
        <taxon>Candidatus Accumulibacter</taxon>
    </lineage>
</organism>
<evidence type="ECO:0000256" key="1">
    <source>
        <dbReference type="SAM" id="MobiDB-lite"/>
    </source>
</evidence>